<keyword evidence="6" id="KW-1185">Reference proteome</keyword>
<dbReference type="AlphaFoldDB" id="A0A7U7G5P8"/>
<gene>
    <name evidence="4" type="ORF">ASQ42_06320</name>
    <name evidence="3" type="ORF">SACS_0860</name>
</gene>
<protein>
    <submittedName>
        <fullName evidence="4">DUF423 domain-containing protein</fullName>
    </submittedName>
</protein>
<evidence type="ECO:0000313" key="3">
    <source>
        <dbReference type="EMBL" id="CDG33598.1"/>
    </source>
</evidence>
<evidence type="ECO:0000313" key="5">
    <source>
        <dbReference type="Proteomes" id="UP000027590"/>
    </source>
</evidence>
<keyword evidence="2" id="KW-0732">Signal</keyword>
<keyword evidence="1" id="KW-1133">Transmembrane helix</keyword>
<sequence length="142" mass="14958">MQNHDRAISSRTAFLLRGLFSLGALYASLAVACQAAATHLPDTVFPVPNGRSMMHMAADIALWHGIALCALTPASRYLHPQRLAFGCTGLALGTSLFSIPVTLHGFGILFPARLAPTGGTLLILSWLCVASAAFIRSPLKGS</sequence>
<feature type="signal peptide" evidence="2">
    <location>
        <begin position="1"/>
        <end position="26"/>
    </location>
</feature>
<evidence type="ECO:0000256" key="2">
    <source>
        <dbReference type="SAM" id="SignalP"/>
    </source>
</evidence>
<reference evidence="3 5" key="2">
    <citation type="journal article" date="2014" name="PLoS ONE">
        <title>Evolution of mitochondria reconstructed from the energy metabolism of living bacteria.</title>
        <authorList>
            <person name="Degli Esposti M."/>
            <person name="Chouaia B."/>
            <person name="Comandatore F."/>
            <person name="Crotti E."/>
            <person name="Sassera D."/>
            <person name="Lievens P.M."/>
            <person name="Daffonchio D."/>
            <person name="Bandi C."/>
        </authorList>
    </citation>
    <scope>NUCLEOTIDE SEQUENCE [LARGE SCALE GENOMIC DNA]</scope>
    <source>
        <strain evidence="3">AM168</strain>
        <strain evidence="5">AM169</strain>
    </source>
</reference>
<name>A0A7U7G5P8_9PROT</name>
<dbReference type="RefSeq" id="WP_043559796.1">
    <property type="nucleotide sequence ID" value="NZ_CBLY010000006.1"/>
</dbReference>
<dbReference type="OrthoDB" id="7284236at2"/>
<dbReference type="Pfam" id="PF04241">
    <property type="entry name" value="DUF423"/>
    <property type="match status" value="1"/>
</dbReference>
<dbReference type="EMBL" id="LMYI01000010">
    <property type="protein sequence ID" value="POS62409.1"/>
    <property type="molecule type" value="Genomic_DNA"/>
</dbReference>
<dbReference type="Proteomes" id="UP000237218">
    <property type="component" value="Unassembled WGS sequence"/>
</dbReference>
<evidence type="ECO:0000313" key="4">
    <source>
        <dbReference type="EMBL" id="POS62409.1"/>
    </source>
</evidence>
<feature type="transmembrane region" description="Helical" evidence="1">
    <location>
        <begin position="53"/>
        <end position="71"/>
    </location>
</feature>
<feature type="chain" id="PRO_5031411204" evidence="2">
    <location>
        <begin position="27"/>
        <end position="142"/>
    </location>
</feature>
<feature type="transmembrane region" description="Helical" evidence="1">
    <location>
        <begin position="83"/>
        <end position="108"/>
    </location>
</feature>
<keyword evidence="1" id="KW-0812">Transmembrane</keyword>
<proteinExistence type="predicted"/>
<evidence type="ECO:0000256" key="1">
    <source>
        <dbReference type="SAM" id="Phobius"/>
    </source>
</evidence>
<evidence type="ECO:0000313" key="6">
    <source>
        <dbReference type="Proteomes" id="UP000237218"/>
    </source>
</evidence>
<dbReference type="PROSITE" id="PS51257">
    <property type="entry name" value="PROKAR_LIPOPROTEIN"/>
    <property type="match status" value="1"/>
</dbReference>
<dbReference type="Proteomes" id="UP000027590">
    <property type="component" value="Unassembled WGS sequence"/>
</dbReference>
<organism evidence="3 5">
    <name type="scientific">Parasaccharibacter apium</name>
    <dbReference type="NCBI Taxonomy" id="1510841"/>
    <lineage>
        <taxon>Bacteria</taxon>
        <taxon>Pseudomonadati</taxon>
        <taxon>Pseudomonadota</taxon>
        <taxon>Alphaproteobacteria</taxon>
        <taxon>Acetobacterales</taxon>
        <taxon>Acetobacteraceae</taxon>
        <taxon>Parasaccharibacter</taxon>
    </lineage>
</organism>
<accession>A0A7U7G5P8</accession>
<comment type="caution">
    <text evidence="3">The sequence shown here is derived from an EMBL/GenBank/DDBJ whole genome shotgun (WGS) entry which is preliminary data.</text>
</comment>
<feature type="transmembrane region" description="Helical" evidence="1">
    <location>
        <begin position="114"/>
        <end position="135"/>
    </location>
</feature>
<dbReference type="EMBL" id="CBLY010000006">
    <property type="protein sequence ID" value="CDG33598.1"/>
    <property type="molecule type" value="Genomic_DNA"/>
</dbReference>
<dbReference type="InterPro" id="IPR006696">
    <property type="entry name" value="DUF423"/>
</dbReference>
<reference evidence="4 6" key="3">
    <citation type="submission" date="2018-02" db="EMBL/GenBank/DDBJ databases">
        <title>Draft genome sequences of four Parasaccharibacter apium strains isolated from honey bees.</title>
        <authorList>
            <person name="Corby-Harris V.L."/>
            <person name="Anderson K.E."/>
        </authorList>
    </citation>
    <scope>NUCLEOTIDE SEQUENCE [LARGE SCALE GENOMIC DNA]</scope>
    <source>
        <strain evidence="4 6">B8</strain>
    </source>
</reference>
<keyword evidence="1" id="KW-0472">Membrane</keyword>
<reference evidence="3 5" key="1">
    <citation type="journal article" date="2014" name="Genome Biol. Evol.">
        <title>Acetic acid bacteria genomes reveal functional traits for adaptation to life in insect guts.</title>
        <authorList>
            <person name="Chouaia B."/>
            <person name="Gaiarsa S."/>
            <person name="Crotti E."/>
            <person name="Comandatore F."/>
            <person name="Degli Esposti M."/>
            <person name="Ricci I."/>
            <person name="Alma A."/>
            <person name="Favia G."/>
            <person name="Bandi C."/>
            <person name="Daffonchio D."/>
        </authorList>
    </citation>
    <scope>NUCLEOTIDE SEQUENCE [LARGE SCALE GENOMIC DNA]</scope>
    <source>
        <strain evidence="3">AM168</strain>
        <strain evidence="5">AM169</strain>
    </source>
</reference>